<organism evidence="2 3">
    <name type="scientific">Orbilia oligospora</name>
    <name type="common">Nematode-trapping fungus</name>
    <name type="synonym">Arthrobotrys oligospora</name>
    <dbReference type="NCBI Taxonomy" id="2813651"/>
    <lineage>
        <taxon>Eukaryota</taxon>
        <taxon>Fungi</taxon>
        <taxon>Dikarya</taxon>
        <taxon>Ascomycota</taxon>
        <taxon>Pezizomycotina</taxon>
        <taxon>Orbiliomycetes</taxon>
        <taxon>Orbiliales</taxon>
        <taxon>Orbiliaceae</taxon>
        <taxon>Orbilia</taxon>
    </lineage>
</organism>
<name>A0A7C8V4M9_ORBOL</name>
<gene>
    <name evidence="2" type="ORF">TWF970_010804</name>
</gene>
<evidence type="ECO:0000313" key="2">
    <source>
        <dbReference type="EMBL" id="KAF3270601.1"/>
    </source>
</evidence>
<dbReference type="EMBL" id="JAABOJ010000073">
    <property type="protein sequence ID" value="KAF3270601.1"/>
    <property type="molecule type" value="Genomic_DNA"/>
</dbReference>
<dbReference type="Proteomes" id="UP000474640">
    <property type="component" value="Unassembled WGS sequence"/>
</dbReference>
<proteinExistence type="predicted"/>
<comment type="caution">
    <text evidence="2">The sequence shown here is derived from an EMBL/GenBank/DDBJ whole genome shotgun (WGS) entry which is preliminary data.</text>
</comment>
<evidence type="ECO:0000313" key="3">
    <source>
        <dbReference type="Proteomes" id="UP000474640"/>
    </source>
</evidence>
<evidence type="ECO:0000256" key="1">
    <source>
        <dbReference type="SAM" id="MobiDB-lite"/>
    </source>
</evidence>
<reference evidence="2 3" key="1">
    <citation type="submission" date="2020-01" db="EMBL/GenBank/DDBJ databases">
        <authorList>
            <person name="Palmer J.M."/>
        </authorList>
    </citation>
    <scope>NUCLEOTIDE SEQUENCE [LARGE SCALE GENOMIC DNA]</scope>
    <source>
        <strain evidence="2 3">TWF970</strain>
    </source>
</reference>
<accession>A0A7C8V4M9</accession>
<feature type="compositionally biased region" description="Low complexity" evidence="1">
    <location>
        <begin position="199"/>
        <end position="214"/>
    </location>
</feature>
<feature type="region of interest" description="Disordered" evidence="1">
    <location>
        <begin position="196"/>
        <end position="260"/>
    </location>
</feature>
<sequence length="274" mass="30642">MARSDVHRYAEKPYTSCGSVAPLPRAVRDKWKVVKISYDANSEGFHWMGAPNNWGVPHCYDQGRSKGCNYQGKTATKYDRGSIEPEDDAWSTDKANRLLHAAVPLECNNSLWNKEREPARLIVLATPSSPPYPLLTSPILEAPYNSTSTVEGLFGGETDELYLPRQAEKLVATKTPWSQSRPISLMGDSISQFPTNLTESSPSLLLPPVEPSEVQDSLAGHEKQGQQNLEDFRGALPCPRRSLSQHRAQKNSSRVTKKSNELVKSQNRIWIRRV</sequence>
<protein>
    <submittedName>
        <fullName evidence="2">Uncharacterized protein</fullName>
    </submittedName>
</protein>
<dbReference type="AlphaFoldDB" id="A0A7C8V4M9"/>